<evidence type="ECO:0000313" key="4">
    <source>
        <dbReference type="Proteomes" id="UP000663836"/>
    </source>
</evidence>
<gene>
    <name evidence="3" type="ORF">FNK824_LOCUS41153</name>
    <name evidence="2" type="ORF">JBS370_LOCUS39530</name>
</gene>
<sequence>MSELSLESSYQMIINQNKTETENDANSQQDTFK</sequence>
<dbReference type="EMBL" id="CAJOBD010028023">
    <property type="protein sequence ID" value="CAF4273833.1"/>
    <property type="molecule type" value="Genomic_DNA"/>
</dbReference>
<accession>A0A820G8B4</accession>
<name>A0A820G8B4_9BILA</name>
<feature type="non-terminal residue" evidence="2">
    <location>
        <position position="33"/>
    </location>
</feature>
<feature type="region of interest" description="Disordered" evidence="1">
    <location>
        <begin position="1"/>
        <end position="33"/>
    </location>
</feature>
<dbReference type="EMBL" id="CAJOBE010037871">
    <property type="protein sequence ID" value="CAF4315709.1"/>
    <property type="molecule type" value="Genomic_DNA"/>
</dbReference>
<comment type="caution">
    <text evidence="2">The sequence shown here is derived from an EMBL/GenBank/DDBJ whole genome shotgun (WGS) entry which is preliminary data.</text>
</comment>
<dbReference type="Proteomes" id="UP000663874">
    <property type="component" value="Unassembled WGS sequence"/>
</dbReference>
<dbReference type="Proteomes" id="UP000663836">
    <property type="component" value="Unassembled WGS sequence"/>
</dbReference>
<reference evidence="2" key="1">
    <citation type="submission" date="2021-02" db="EMBL/GenBank/DDBJ databases">
        <authorList>
            <person name="Nowell W R."/>
        </authorList>
    </citation>
    <scope>NUCLEOTIDE SEQUENCE</scope>
</reference>
<proteinExistence type="predicted"/>
<evidence type="ECO:0000256" key="1">
    <source>
        <dbReference type="SAM" id="MobiDB-lite"/>
    </source>
</evidence>
<evidence type="ECO:0000313" key="2">
    <source>
        <dbReference type="EMBL" id="CAF4273833.1"/>
    </source>
</evidence>
<protein>
    <submittedName>
        <fullName evidence="2">Uncharacterized protein</fullName>
    </submittedName>
</protein>
<organism evidence="2 4">
    <name type="scientific">Rotaria sordida</name>
    <dbReference type="NCBI Taxonomy" id="392033"/>
    <lineage>
        <taxon>Eukaryota</taxon>
        <taxon>Metazoa</taxon>
        <taxon>Spiralia</taxon>
        <taxon>Gnathifera</taxon>
        <taxon>Rotifera</taxon>
        <taxon>Eurotatoria</taxon>
        <taxon>Bdelloidea</taxon>
        <taxon>Philodinida</taxon>
        <taxon>Philodinidae</taxon>
        <taxon>Rotaria</taxon>
    </lineage>
</organism>
<dbReference type="AlphaFoldDB" id="A0A820G8B4"/>
<evidence type="ECO:0000313" key="3">
    <source>
        <dbReference type="EMBL" id="CAF4315709.1"/>
    </source>
</evidence>